<dbReference type="Proteomes" id="UP000288096">
    <property type="component" value="Unassembled WGS sequence"/>
</dbReference>
<reference evidence="4" key="1">
    <citation type="submission" date="2017-11" db="EMBL/GenBank/DDBJ databases">
        <authorList>
            <person name="Watanabe M."/>
            <person name="Kojima H."/>
        </authorList>
    </citation>
    <scope>NUCLEOTIDE SEQUENCE [LARGE SCALE GENOMIC DNA]</scope>
    <source>
        <strain evidence="4">Tokyo 01</strain>
    </source>
</reference>
<keyword evidence="1" id="KW-0812">Transmembrane</keyword>
<dbReference type="OrthoDB" id="7055135at2"/>
<keyword evidence="1" id="KW-0472">Membrane</keyword>
<accession>A0A401FYI9</accession>
<dbReference type="AlphaFoldDB" id="A0A401FYI9"/>
<evidence type="ECO:0000313" key="4">
    <source>
        <dbReference type="Proteomes" id="UP000288096"/>
    </source>
</evidence>
<evidence type="ECO:0000256" key="1">
    <source>
        <dbReference type="SAM" id="Phobius"/>
    </source>
</evidence>
<feature type="domain" description="VanZ-like" evidence="2">
    <location>
        <begin position="26"/>
        <end position="121"/>
    </location>
</feature>
<evidence type="ECO:0000313" key="3">
    <source>
        <dbReference type="EMBL" id="GBC62025.1"/>
    </source>
</evidence>
<protein>
    <recommendedName>
        <fullName evidence="2">VanZ-like domain-containing protein</fullName>
    </recommendedName>
</protein>
<dbReference type="EMBL" id="BEXT01000001">
    <property type="protein sequence ID" value="GBC62025.1"/>
    <property type="molecule type" value="Genomic_DNA"/>
</dbReference>
<evidence type="ECO:0000259" key="2">
    <source>
        <dbReference type="Pfam" id="PF04892"/>
    </source>
</evidence>
<name>A0A401FYI9_9BACT</name>
<dbReference type="InterPro" id="IPR006976">
    <property type="entry name" value="VanZ-like"/>
</dbReference>
<sequence>MKNRPSSYSALRYTLFAYTVCVVLLITLMPFNFDFHIPRRIRFAWHGDLPDILSNIFLFIPLGFLYRLCFRQGRGRLCLQELMLGLLMSLAIEALQIFLPSRKPTVADVLTNGSGVWLGAQLDVLVMSRLNRDHLVKLFALELPLMALICFLTPLLWISAYTTHIYPNRLVLILLLGLFGSGIWHSIFVHRLRPEGHLSEKKMLFMAVAWFFISSTPALINVPWHVAVMGALMMAALVLQMGWQIRWPPNSADRRFEVATLKRYLPLYAAYLFLLMLWPPKPEIFVPVNNPVRCYNA</sequence>
<feature type="transmembrane region" description="Helical" evidence="1">
    <location>
        <begin position="12"/>
        <end position="32"/>
    </location>
</feature>
<dbReference type="Pfam" id="PF04892">
    <property type="entry name" value="VanZ"/>
    <property type="match status" value="1"/>
</dbReference>
<dbReference type="RefSeq" id="WP_124329240.1">
    <property type="nucleotide sequence ID" value="NZ_BEXT01000001.1"/>
</dbReference>
<feature type="transmembrane region" description="Helical" evidence="1">
    <location>
        <begin position="264"/>
        <end position="280"/>
    </location>
</feature>
<feature type="transmembrane region" description="Helical" evidence="1">
    <location>
        <begin position="138"/>
        <end position="158"/>
    </location>
</feature>
<feature type="transmembrane region" description="Helical" evidence="1">
    <location>
        <begin position="52"/>
        <end position="70"/>
    </location>
</feature>
<organism evidence="3 4">
    <name type="scientific">Desulfonema ishimotonii</name>
    <dbReference type="NCBI Taxonomy" id="45657"/>
    <lineage>
        <taxon>Bacteria</taxon>
        <taxon>Pseudomonadati</taxon>
        <taxon>Thermodesulfobacteriota</taxon>
        <taxon>Desulfobacteria</taxon>
        <taxon>Desulfobacterales</taxon>
        <taxon>Desulfococcaceae</taxon>
        <taxon>Desulfonema</taxon>
    </lineage>
</organism>
<comment type="caution">
    <text evidence="3">The sequence shown here is derived from an EMBL/GenBank/DDBJ whole genome shotgun (WGS) entry which is preliminary data.</text>
</comment>
<feature type="transmembrane region" description="Helical" evidence="1">
    <location>
        <begin position="170"/>
        <end position="191"/>
    </location>
</feature>
<keyword evidence="4" id="KW-1185">Reference proteome</keyword>
<keyword evidence="1" id="KW-1133">Transmembrane helix</keyword>
<feature type="transmembrane region" description="Helical" evidence="1">
    <location>
        <begin position="203"/>
        <end position="220"/>
    </location>
</feature>
<reference evidence="4" key="2">
    <citation type="submission" date="2019-01" db="EMBL/GenBank/DDBJ databases">
        <title>Genome sequence of Desulfonema ishimotonii strain Tokyo 01.</title>
        <authorList>
            <person name="Fukui M."/>
        </authorList>
    </citation>
    <scope>NUCLEOTIDE SEQUENCE [LARGE SCALE GENOMIC DNA]</scope>
    <source>
        <strain evidence="4">Tokyo 01</strain>
    </source>
</reference>
<feature type="transmembrane region" description="Helical" evidence="1">
    <location>
        <begin position="82"/>
        <end position="99"/>
    </location>
</feature>
<proteinExistence type="predicted"/>
<gene>
    <name evidence="3" type="ORF">DENIS_2988</name>
</gene>